<evidence type="ECO:0000259" key="3">
    <source>
        <dbReference type="Pfam" id="PF13592"/>
    </source>
</evidence>
<feature type="domain" description="Winged helix-turn helix" evidence="3">
    <location>
        <begin position="99"/>
        <end position="156"/>
    </location>
</feature>
<feature type="domain" description="Insertion element IS150 protein InsJ-like helix-turn-helix" evidence="2">
    <location>
        <begin position="17"/>
        <end position="68"/>
    </location>
</feature>
<evidence type="ECO:0000259" key="2">
    <source>
        <dbReference type="Pfam" id="PF13518"/>
    </source>
</evidence>
<dbReference type="RefSeq" id="WP_095551736.1">
    <property type="nucleotide sequence ID" value="NZ_NSJE01000007.1"/>
</dbReference>
<dbReference type="InterPro" id="IPR038717">
    <property type="entry name" value="Tc1-like_DDE_dom"/>
</dbReference>
<gene>
    <name evidence="4" type="ORF">CK621_06245</name>
</gene>
<dbReference type="Proteomes" id="UP000218439">
    <property type="component" value="Unassembled WGS sequence"/>
</dbReference>
<dbReference type="InterPro" id="IPR036397">
    <property type="entry name" value="RNaseH_sf"/>
</dbReference>
<dbReference type="InterPro" id="IPR047655">
    <property type="entry name" value="Transpos_IS630-like"/>
</dbReference>
<evidence type="ECO:0000259" key="1">
    <source>
        <dbReference type="Pfam" id="PF13358"/>
    </source>
</evidence>
<proteinExistence type="predicted"/>
<dbReference type="Pfam" id="PF13518">
    <property type="entry name" value="HTH_28"/>
    <property type="match status" value="1"/>
</dbReference>
<name>A0A2A2AZG1_9BURK</name>
<dbReference type="Pfam" id="PF13358">
    <property type="entry name" value="DDE_3"/>
    <property type="match status" value="1"/>
</dbReference>
<dbReference type="EMBL" id="NSJE01000007">
    <property type="protein sequence ID" value="PAT43128.1"/>
    <property type="molecule type" value="Genomic_DNA"/>
</dbReference>
<dbReference type="AlphaFoldDB" id="A0A2A2AZG1"/>
<dbReference type="Pfam" id="PF13592">
    <property type="entry name" value="HTH_33"/>
    <property type="match status" value="1"/>
</dbReference>
<dbReference type="InterPro" id="IPR036388">
    <property type="entry name" value="WH-like_DNA-bd_sf"/>
</dbReference>
<sequence length="348" mass="40136">MEMIDMRKLSPEARQERRRQVIKLRRRGWTYEAIAAELGLSRTGVFDICKRFDEGGSKALADKPCGRPAGVLRSLTAEQEMEIRRLIVDRTPDQLKMGFALWTRQAVRMLIEQRCGVRLTEQGVGLYLRRWGFTPQKPIRRAYEQQSAAVRRWLDEQYPAIKQRAKAEGAEIQWADETGLRCDDVRGRSYAPMGQTPQVQIRQNRESLSLISSITNRGKVRFKVYEGAMNADILIDFMKRLVQEVKKGSSAKVFLILDNLRVHHAKPVKAWLKDNEQYIEVFYLPSYSPELNPDEMLNANLKAAVTSKAPNRRKGQLKLAAVSHMRRLQKSPQKVKQFFQKDSVKYAA</sequence>
<dbReference type="NCBIfam" id="NF033545">
    <property type="entry name" value="transpos_IS630"/>
    <property type="match status" value="1"/>
</dbReference>
<dbReference type="Gene3D" id="1.10.10.10">
    <property type="entry name" value="Winged helix-like DNA-binding domain superfamily/Winged helix DNA-binding domain"/>
    <property type="match status" value="1"/>
</dbReference>
<dbReference type="InterPro" id="IPR009057">
    <property type="entry name" value="Homeodomain-like_sf"/>
</dbReference>
<protein>
    <submittedName>
        <fullName evidence="4">IS630 family transposase</fullName>
    </submittedName>
</protein>
<evidence type="ECO:0000313" key="4">
    <source>
        <dbReference type="EMBL" id="PAT43128.1"/>
    </source>
</evidence>
<dbReference type="InterPro" id="IPR025959">
    <property type="entry name" value="Winged_HTH_dom"/>
</dbReference>
<reference evidence="4 5" key="1">
    <citation type="submission" date="2017-08" db="EMBL/GenBank/DDBJ databases">
        <title>WGS of Clinical strains of the CDC Group NO-1 linked to zoonotic infections in humans.</title>
        <authorList>
            <person name="Bernier A.-M."/>
            <person name="Bernard K."/>
        </authorList>
    </citation>
    <scope>NUCLEOTIDE SEQUENCE [LARGE SCALE GENOMIC DNA]</scope>
    <source>
        <strain evidence="4 5">NML120219</strain>
    </source>
</reference>
<dbReference type="PANTHER" id="PTHR46564">
    <property type="entry name" value="TRANSPOSASE"/>
    <property type="match status" value="1"/>
</dbReference>
<feature type="domain" description="Tc1-like transposase DDE" evidence="1">
    <location>
        <begin position="172"/>
        <end position="317"/>
    </location>
</feature>
<dbReference type="GO" id="GO:0003676">
    <property type="term" value="F:nucleic acid binding"/>
    <property type="evidence" value="ECO:0007669"/>
    <property type="project" value="InterPro"/>
</dbReference>
<dbReference type="Gene3D" id="3.30.420.10">
    <property type="entry name" value="Ribonuclease H-like superfamily/Ribonuclease H"/>
    <property type="match status" value="1"/>
</dbReference>
<dbReference type="SUPFAM" id="SSF46689">
    <property type="entry name" value="Homeodomain-like"/>
    <property type="match status" value="1"/>
</dbReference>
<dbReference type="PANTHER" id="PTHR46564:SF1">
    <property type="entry name" value="TRANSPOSASE"/>
    <property type="match status" value="1"/>
</dbReference>
<dbReference type="InterPro" id="IPR055247">
    <property type="entry name" value="InsJ-like_HTH"/>
</dbReference>
<comment type="caution">
    <text evidence="4">The sequence shown here is derived from an EMBL/GenBank/DDBJ whole genome shotgun (WGS) entry which is preliminary data.</text>
</comment>
<organism evidence="4 5">
    <name type="scientific">Vandammella animalimorsus</name>
    <dbReference type="NCBI Taxonomy" id="2029117"/>
    <lineage>
        <taxon>Bacteria</taxon>
        <taxon>Pseudomonadati</taxon>
        <taxon>Pseudomonadota</taxon>
        <taxon>Betaproteobacteria</taxon>
        <taxon>Burkholderiales</taxon>
        <taxon>Comamonadaceae</taxon>
        <taxon>Vandammella</taxon>
    </lineage>
</organism>
<evidence type="ECO:0000313" key="5">
    <source>
        <dbReference type="Proteomes" id="UP000218439"/>
    </source>
</evidence>
<accession>A0A2A2AZG1</accession>